<dbReference type="Pfam" id="PF03874">
    <property type="entry name" value="RNA_pol_Rpb4"/>
    <property type="match status" value="1"/>
</dbReference>
<dbReference type="SUPFAM" id="SSF47819">
    <property type="entry name" value="HRDC-like"/>
    <property type="match status" value="1"/>
</dbReference>
<evidence type="ECO:0000256" key="4">
    <source>
        <dbReference type="ARBA" id="ARBA00022478"/>
    </source>
</evidence>
<feature type="region of interest" description="Disordered" evidence="7">
    <location>
        <begin position="53"/>
        <end position="76"/>
    </location>
</feature>
<gene>
    <name evidence="8" type="ORF">OHK93_006732</name>
</gene>
<evidence type="ECO:0000256" key="7">
    <source>
        <dbReference type="SAM" id="MobiDB-lite"/>
    </source>
</evidence>
<keyword evidence="9" id="KW-1185">Reference proteome</keyword>
<comment type="similarity">
    <text evidence="2">Belongs to the eukaryotic RPC9 RNA polymerase subunit family.</text>
</comment>
<keyword evidence="4" id="KW-0240">DNA-directed RNA polymerase</keyword>
<dbReference type="InterPro" id="IPR010997">
    <property type="entry name" value="HRDC-like_sf"/>
</dbReference>
<sequence length="165" mass="17682">MKIIETQSAILSNAEVFQHVSLAQEKYKGDKSVPANHENITTVLKQVSDYLSALNQTPPNTSSSNGNPAPSNTHPASQISHFTQALKPYIVSTTNPKGLYKHEVLMLLNLKPEGPELLDCIIEEADERFSAEEQEGIMGVVADVLGRGHGANGVDGGQDGGGMEE</sequence>
<dbReference type="PANTHER" id="PTHR15561:SF0">
    <property type="entry name" value="DNA-DIRECTED RNA POLYMERASE III SUBUNIT RPC9"/>
    <property type="match status" value="1"/>
</dbReference>
<evidence type="ECO:0000256" key="3">
    <source>
        <dbReference type="ARBA" id="ARBA00016672"/>
    </source>
</evidence>
<proteinExistence type="inferred from homology"/>
<dbReference type="InterPro" id="IPR005574">
    <property type="entry name" value="Rpb4/RPC9"/>
</dbReference>
<keyword evidence="6" id="KW-0539">Nucleus</keyword>
<name>A0AA43QKL0_9LECA</name>
<evidence type="ECO:0000256" key="5">
    <source>
        <dbReference type="ARBA" id="ARBA00023163"/>
    </source>
</evidence>
<evidence type="ECO:0000256" key="6">
    <source>
        <dbReference type="ARBA" id="ARBA00023242"/>
    </source>
</evidence>
<dbReference type="Proteomes" id="UP001161017">
    <property type="component" value="Unassembled WGS sequence"/>
</dbReference>
<evidence type="ECO:0000313" key="9">
    <source>
        <dbReference type="Proteomes" id="UP001161017"/>
    </source>
</evidence>
<organism evidence="8 9">
    <name type="scientific">Ramalina farinacea</name>
    <dbReference type="NCBI Taxonomy" id="258253"/>
    <lineage>
        <taxon>Eukaryota</taxon>
        <taxon>Fungi</taxon>
        <taxon>Dikarya</taxon>
        <taxon>Ascomycota</taxon>
        <taxon>Pezizomycotina</taxon>
        <taxon>Lecanoromycetes</taxon>
        <taxon>OSLEUM clade</taxon>
        <taxon>Lecanoromycetidae</taxon>
        <taxon>Lecanorales</taxon>
        <taxon>Lecanorineae</taxon>
        <taxon>Ramalinaceae</taxon>
        <taxon>Ramalina</taxon>
    </lineage>
</organism>
<comment type="caution">
    <text evidence="8">The sequence shown here is derived from an EMBL/GenBank/DDBJ whole genome shotgun (WGS) entry which is preliminary data.</text>
</comment>
<dbReference type="EMBL" id="JAPUFD010000005">
    <property type="protein sequence ID" value="MDI1487462.1"/>
    <property type="molecule type" value="Genomic_DNA"/>
</dbReference>
<dbReference type="GO" id="GO:0000166">
    <property type="term" value="F:nucleotide binding"/>
    <property type="evidence" value="ECO:0007669"/>
    <property type="project" value="InterPro"/>
</dbReference>
<dbReference type="InterPro" id="IPR038846">
    <property type="entry name" value="RPC9"/>
</dbReference>
<protein>
    <recommendedName>
        <fullName evidence="3">DNA-directed RNA polymerase III subunit RPC9</fullName>
    </recommendedName>
</protein>
<reference evidence="8" key="1">
    <citation type="journal article" date="2023" name="Genome Biol. Evol.">
        <title>First Whole Genome Sequence and Flow Cytometry Genome Size Data for the Lichen-Forming Fungus Ramalina farinacea (Ascomycota).</title>
        <authorList>
            <person name="Llewellyn T."/>
            <person name="Mian S."/>
            <person name="Hill R."/>
            <person name="Leitch I.J."/>
            <person name="Gaya E."/>
        </authorList>
    </citation>
    <scope>NUCLEOTIDE SEQUENCE</scope>
    <source>
        <strain evidence="8">LIQ254RAFAR</strain>
    </source>
</reference>
<evidence type="ECO:0000256" key="2">
    <source>
        <dbReference type="ARBA" id="ARBA00006898"/>
    </source>
</evidence>
<accession>A0AA43QKL0</accession>
<dbReference type="PANTHER" id="PTHR15561">
    <property type="entry name" value="CALCITONIN GENE-RELATED PEPTIDE-RECEPTOR COMPONENT PROTEIN"/>
    <property type="match status" value="1"/>
</dbReference>
<dbReference type="InterPro" id="IPR038324">
    <property type="entry name" value="Rpb4/RPC9_sf"/>
</dbReference>
<comment type="subcellular location">
    <subcellularLocation>
        <location evidence="1">Nucleus</location>
    </subcellularLocation>
</comment>
<evidence type="ECO:0000313" key="8">
    <source>
        <dbReference type="EMBL" id="MDI1487462.1"/>
    </source>
</evidence>
<evidence type="ECO:0000256" key="1">
    <source>
        <dbReference type="ARBA" id="ARBA00004123"/>
    </source>
</evidence>
<dbReference type="GO" id="GO:0006384">
    <property type="term" value="P:transcription initiation at RNA polymerase III promoter"/>
    <property type="evidence" value="ECO:0007669"/>
    <property type="project" value="InterPro"/>
</dbReference>
<keyword evidence="5" id="KW-0804">Transcription</keyword>
<dbReference type="Gene3D" id="1.20.1250.40">
    <property type="match status" value="1"/>
</dbReference>
<dbReference type="GO" id="GO:0005666">
    <property type="term" value="C:RNA polymerase III complex"/>
    <property type="evidence" value="ECO:0007669"/>
    <property type="project" value="InterPro"/>
</dbReference>
<dbReference type="AlphaFoldDB" id="A0AA43QKL0"/>